<dbReference type="InterPro" id="IPR016142">
    <property type="entry name" value="Citrate_synth-like_lrg_a-sub"/>
</dbReference>
<dbReference type="InterPro" id="IPR041657">
    <property type="entry name" value="HTH_17"/>
</dbReference>
<dbReference type="EC" id="2.3.3.16" evidence="3"/>
<evidence type="ECO:0000313" key="7">
    <source>
        <dbReference type="EMBL" id="MBK9296064.1"/>
    </source>
</evidence>
<dbReference type="InterPro" id="IPR036969">
    <property type="entry name" value="Citrate_synthase_sf"/>
</dbReference>
<dbReference type="PROSITE" id="PS00480">
    <property type="entry name" value="CITRATE_SYNTHASE"/>
    <property type="match status" value="1"/>
</dbReference>
<evidence type="ECO:0000256" key="1">
    <source>
        <dbReference type="ARBA" id="ARBA00005163"/>
    </source>
</evidence>
<dbReference type="InterPro" id="IPR002020">
    <property type="entry name" value="Citrate_synthase"/>
</dbReference>
<evidence type="ECO:0000256" key="3">
    <source>
        <dbReference type="ARBA" id="ARBA00012972"/>
    </source>
</evidence>
<dbReference type="Pfam" id="PF00285">
    <property type="entry name" value="Citrate_synt"/>
    <property type="match status" value="1"/>
</dbReference>
<proteinExistence type="inferred from homology"/>
<dbReference type="InterPro" id="IPR009061">
    <property type="entry name" value="DNA-bd_dom_put_sf"/>
</dbReference>
<comment type="caution">
    <text evidence="7">The sequence shown here is derived from an EMBL/GenBank/DDBJ whole genome shotgun (WGS) entry which is preliminary data.</text>
</comment>
<dbReference type="SUPFAM" id="SSF48256">
    <property type="entry name" value="Citrate synthase"/>
    <property type="match status" value="1"/>
</dbReference>
<dbReference type="GO" id="GO:0036440">
    <property type="term" value="F:citrate synthase activity"/>
    <property type="evidence" value="ECO:0007669"/>
    <property type="project" value="UniProtKB-EC"/>
</dbReference>
<reference evidence="7 8" key="1">
    <citation type="submission" date="2020-10" db="EMBL/GenBank/DDBJ databases">
        <title>Connecting structure to function with the recovery of over 1000 high-quality activated sludge metagenome-assembled genomes encoding full-length rRNA genes using long-read sequencing.</title>
        <authorList>
            <person name="Singleton C.M."/>
            <person name="Petriglieri F."/>
            <person name="Kristensen J.M."/>
            <person name="Kirkegaard R.H."/>
            <person name="Michaelsen T.Y."/>
            <person name="Andersen M.H."/>
            <person name="Karst S.M."/>
            <person name="Dueholm M.S."/>
            <person name="Nielsen P.H."/>
            <person name="Albertsen M."/>
        </authorList>
    </citation>
    <scope>NUCLEOTIDE SEQUENCE [LARGE SCALE GENOMIC DNA]</scope>
    <source>
        <strain evidence="7">Lyne_18-Q3-R50-59_MAXAC.006</strain>
    </source>
</reference>
<evidence type="ECO:0000256" key="2">
    <source>
        <dbReference type="ARBA" id="ARBA00010566"/>
    </source>
</evidence>
<dbReference type="SUPFAM" id="SSF46955">
    <property type="entry name" value="Putative DNA-binding domain"/>
    <property type="match status" value="1"/>
</dbReference>
<dbReference type="Gene3D" id="1.10.580.10">
    <property type="entry name" value="Citrate Synthase, domain 1"/>
    <property type="match status" value="1"/>
</dbReference>
<accession>A0A936NAF0</accession>
<dbReference type="InterPro" id="IPR019810">
    <property type="entry name" value="Citrate_synthase_AS"/>
</dbReference>
<keyword evidence="4 5" id="KW-0808">Transferase</keyword>
<dbReference type="Proteomes" id="UP000727993">
    <property type="component" value="Unassembled WGS sequence"/>
</dbReference>
<dbReference type="Gene3D" id="1.10.230.10">
    <property type="entry name" value="Cytochrome P450-Terp, domain 2"/>
    <property type="match status" value="1"/>
</dbReference>
<dbReference type="EMBL" id="JADJZA010000001">
    <property type="protein sequence ID" value="MBK9296064.1"/>
    <property type="molecule type" value="Genomic_DNA"/>
</dbReference>
<comment type="similarity">
    <text evidence="2 5">Belongs to the citrate synthase family.</text>
</comment>
<evidence type="ECO:0000313" key="8">
    <source>
        <dbReference type="Proteomes" id="UP000727993"/>
    </source>
</evidence>
<name>A0A936NAF0_9ACTN</name>
<dbReference type="PRINTS" id="PR00143">
    <property type="entry name" value="CITRTSNTHASE"/>
</dbReference>
<dbReference type="GO" id="GO:0005829">
    <property type="term" value="C:cytosol"/>
    <property type="evidence" value="ECO:0007669"/>
    <property type="project" value="TreeGrafter"/>
</dbReference>
<dbReference type="GO" id="GO:0006099">
    <property type="term" value="P:tricarboxylic acid cycle"/>
    <property type="evidence" value="ECO:0007669"/>
    <property type="project" value="TreeGrafter"/>
</dbReference>
<feature type="domain" description="Helix-turn-helix" evidence="6">
    <location>
        <begin position="7"/>
        <end position="55"/>
    </location>
</feature>
<protein>
    <recommendedName>
        <fullName evidence="3">citrate synthase (unknown stereospecificity)</fullName>
        <ecNumber evidence="3">2.3.3.16</ecNumber>
    </recommendedName>
</protein>
<dbReference type="PANTHER" id="PTHR11739">
    <property type="entry name" value="CITRATE SYNTHASE"/>
    <property type="match status" value="1"/>
</dbReference>
<evidence type="ECO:0000259" key="6">
    <source>
        <dbReference type="Pfam" id="PF12728"/>
    </source>
</evidence>
<comment type="pathway">
    <text evidence="1">Carbohydrate metabolism; tricarboxylic acid cycle.</text>
</comment>
<evidence type="ECO:0000256" key="4">
    <source>
        <dbReference type="ARBA" id="ARBA00022679"/>
    </source>
</evidence>
<dbReference type="InterPro" id="IPR016143">
    <property type="entry name" value="Citrate_synth-like_sm_a-sub"/>
</dbReference>
<dbReference type="PANTHER" id="PTHR11739:SF4">
    <property type="entry name" value="CITRATE SYNTHASE, PEROXISOMAL"/>
    <property type="match status" value="1"/>
</dbReference>
<dbReference type="AlphaFoldDB" id="A0A936NAF0"/>
<gene>
    <name evidence="7" type="ORF">IPN02_04155</name>
</gene>
<organism evidence="7 8">
    <name type="scientific">Candidatus Neomicrothrix subdominans</name>
    <dbReference type="NCBI Taxonomy" id="2954438"/>
    <lineage>
        <taxon>Bacteria</taxon>
        <taxon>Bacillati</taxon>
        <taxon>Actinomycetota</taxon>
        <taxon>Acidimicrobiia</taxon>
        <taxon>Acidimicrobiales</taxon>
        <taxon>Microthrixaceae</taxon>
        <taxon>Candidatus Neomicrothrix</taxon>
    </lineage>
</organism>
<dbReference type="GO" id="GO:0005975">
    <property type="term" value="P:carbohydrate metabolic process"/>
    <property type="evidence" value="ECO:0007669"/>
    <property type="project" value="TreeGrafter"/>
</dbReference>
<dbReference type="Pfam" id="PF12728">
    <property type="entry name" value="HTH_17"/>
    <property type="match status" value="1"/>
</dbReference>
<sequence length="381" mass="40324">MSTLVKAGEAARILGVSKATLYAYVSRGRVGRSTAADGRTSLFALDELEALAARGRRSEPVPRPTIDVQITSAITVLDESGVSIRGHDLGELVVDGQFEDVAELLWTGEWSPGTTWPAAHRGDLARVSAMADSALAPIPRLAVAAHVLDAAHPGDDAPTAARRLLAVAPGMCGSRRTRGRYAHRLAAAWRTDPNPELVHAVDLALCLLADHELATSTLAVRVAASVRASPYGAIAAGLATVDGALHGSASREAHRFLEECSADGPAVVVARSRDGRRRAPGFGHPIYRGLDPRFASLLAAVRHLDTTGERMAIVDDAIATVGQAMPQQPNIDLALGALTWVADLDTDVPIFAVARIAGWAAHYAEELDERPVRYRGLARNP</sequence>
<evidence type="ECO:0000256" key="5">
    <source>
        <dbReference type="RuleBase" id="RU003406"/>
    </source>
</evidence>